<evidence type="ECO:0000313" key="5">
    <source>
        <dbReference type="EMBL" id="GAA2131280.1"/>
    </source>
</evidence>
<evidence type="ECO:0000256" key="1">
    <source>
        <dbReference type="ARBA" id="ARBA00001933"/>
    </source>
</evidence>
<dbReference type="GO" id="GO:0008483">
    <property type="term" value="F:transaminase activity"/>
    <property type="evidence" value="ECO:0007669"/>
    <property type="project" value="UniProtKB-KW"/>
</dbReference>
<evidence type="ECO:0000313" key="6">
    <source>
        <dbReference type="Proteomes" id="UP001422759"/>
    </source>
</evidence>
<evidence type="ECO:0000259" key="4">
    <source>
        <dbReference type="Pfam" id="PF00155"/>
    </source>
</evidence>
<protein>
    <submittedName>
        <fullName evidence="5">Bifunctional succinyldiaminopimelate transaminase/glutamate-prephenate aminotransferase</fullName>
    </submittedName>
</protein>
<evidence type="ECO:0000256" key="2">
    <source>
        <dbReference type="ARBA" id="ARBA00022576"/>
    </source>
</evidence>
<keyword evidence="6" id="KW-1185">Reference proteome</keyword>
<dbReference type="SUPFAM" id="SSF53383">
    <property type="entry name" value="PLP-dependent transferases"/>
    <property type="match status" value="1"/>
</dbReference>
<dbReference type="EMBL" id="BAAANT010000002">
    <property type="protein sequence ID" value="GAA2131280.1"/>
    <property type="molecule type" value="Genomic_DNA"/>
</dbReference>
<dbReference type="Pfam" id="PF00155">
    <property type="entry name" value="Aminotran_1_2"/>
    <property type="match status" value="1"/>
</dbReference>
<evidence type="ECO:0000256" key="3">
    <source>
        <dbReference type="ARBA" id="ARBA00022679"/>
    </source>
</evidence>
<feature type="domain" description="Aminotransferase class I/classII large" evidence="4">
    <location>
        <begin position="56"/>
        <end position="388"/>
    </location>
</feature>
<comment type="cofactor">
    <cofactor evidence="1">
        <name>pyridoxal 5'-phosphate</name>
        <dbReference type="ChEBI" id="CHEBI:597326"/>
    </cofactor>
</comment>
<keyword evidence="3" id="KW-0808">Transferase</keyword>
<dbReference type="InterPro" id="IPR004839">
    <property type="entry name" value="Aminotransferase_I/II_large"/>
</dbReference>
<dbReference type="Gene3D" id="3.40.640.10">
    <property type="entry name" value="Type I PLP-dependent aspartate aminotransferase-like (Major domain)"/>
    <property type="match status" value="1"/>
</dbReference>
<comment type="caution">
    <text evidence="5">The sequence shown here is derived from an EMBL/GenBank/DDBJ whole genome shotgun (WGS) entry which is preliminary data.</text>
</comment>
<gene>
    <name evidence="5" type="ORF">GCM10009760_04840</name>
</gene>
<dbReference type="Gene3D" id="3.90.1150.10">
    <property type="entry name" value="Aspartate Aminotransferase, domain 1"/>
    <property type="match status" value="1"/>
</dbReference>
<dbReference type="InterPro" id="IPR015422">
    <property type="entry name" value="PyrdxlP-dep_Trfase_small"/>
</dbReference>
<reference evidence="6" key="1">
    <citation type="journal article" date="2019" name="Int. J. Syst. Evol. Microbiol.">
        <title>The Global Catalogue of Microorganisms (GCM) 10K type strain sequencing project: providing services to taxonomists for standard genome sequencing and annotation.</title>
        <authorList>
            <consortium name="The Broad Institute Genomics Platform"/>
            <consortium name="The Broad Institute Genome Sequencing Center for Infectious Disease"/>
            <person name="Wu L."/>
            <person name="Ma J."/>
        </authorList>
    </citation>
    <scope>NUCLEOTIDE SEQUENCE [LARGE SCALE GENOMIC DNA]</scope>
    <source>
        <strain evidence="6">JCM 14560</strain>
    </source>
</reference>
<dbReference type="InterPro" id="IPR015424">
    <property type="entry name" value="PyrdxlP-dep_Trfase"/>
</dbReference>
<dbReference type="InterPro" id="IPR050881">
    <property type="entry name" value="LL-DAP_aminotransferase"/>
</dbReference>
<dbReference type="InterPro" id="IPR015421">
    <property type="entry name" value="PyrdxlP-dep_Trfase_major"/>
</dbReference>
<dbReference type="PANTHER" id="PTHR42832">
    <property type="entry name" value="AMINO ACID AMINOTRANSFERASE"/>
    <property type="match status" value="1"/>
</dbReference>
<accession>A0ABP5KEU5</accession>
<name>A0ABP5KEU5_9ACTN</name>
<dbReference type="CDD" id="cd00609">
    <property type="entry name" value="AAT_like"/>
    <property type="match status" value="1"/>
</dbReference>
<dbReference type="PANTHER" id="PTHR42832:SF3">
    <property type="entry name" value="L-GLUTAMINE--4-(METHYLSULFANYL)-2-OXOBUTANOATE AMINOTRANSFERASE"/>
    <property type="match status" value="1"/>
</dbReference>
<organism evidence="5 6">
    <name type="scientific">Kitasatospora kazusensis</name>
    <dbReference type="NCBI Taxonomy" id="407974"/>
    <lineage>
        <taxon>Bacteria</taxon>
        <taxon>Bacillati</taxon>
        <taxon>Actinomycetota</taxon>
        <taxon>Actinomycetes</taxon>
        <taxon>Kitasatosporales</taxon>
        <taxon>Streptomycetaceae</taxon>
        <taxon>Kitasatospora</taxon>
    </lineage>
</organism>
<dbReference type="NCBIfam" id="TIGR03539">
    <property type="entry name" value="DapC_actino"/>
    <property type="match status" value="1"/>
</dbReference>
<dbReference type="Proteomes" id="UP001422759">
    <property type="component" value="Unassembled WGS sequence"/>
</dbReference>
<proteinExistence type="predicted"/>
<sequence>MSTDNAPHAPLPGEPGAARRPFLKSKVSDLLPTFPWDKLEPYKRTALAHPGGLCDFSVGTPVDSVPEVIQKALAAASDTPGYPTVWGPLELRSAIAGWLNRRVGAEIGPEAVLPTVGSKELVAWLPTQLGLGAGDQVAYPRLAYPTYEVGARLCGAEAVEYDDVSELDPARVRLLWLNSPSNPTGRVLSVAELRRAVEWAREHRVLLVSDECYLELGWEADPVSVLHPDVCGTGPDRHEGLLVVHSLSKRSNLAGYRASFVAGDPEVVRELLEIRKHGGMIVPAPVQAATVAALADDAHVVEQRERYAARRAALRAALEAYGFRIEHSEASLYLWATQDRPCWETVAELAGLGILVAPGDFYGPAGDRFVRVAFTATDERVQAAVQRLTR</sequence>
<keyword evidence="2 5" id="KW-0032">Aminotransferase</keyword>
<dbReference type="InterPro" id="IPR019880">
    <property type="entry name" value="OxyQ"/>
</dbReference>